<name>A0A5B2Z9L1_9GAMM</name>
<evidence type="ECO:0000256" key="1">
    <source>
        <dbReference type="SAM" id="Phobius"/>
    </source>
</evidence>
<reference evidence="3 4" key="1">
    <citation type="submission" date="2019-09" db="EMBL/GenBank/DDBJ databases">
        <title>Arenimonas chukotkensis sp. nov., a bacterium isolated from Chukotka hot spring, Arctic region, Russia.</title>
        <authorList>
            <person name="Zayulina K.S."/>
            <person name="Prokofeva M.I."/>
            <person name="Elcheninov A.G."/>
            <person name="Novikov A."/>
            <person name="Kochetkova T.V."/>
            <person name="Kublanov I.V."/>
        </authorList>
    </citation>
    <scope>NUCLEOTIDE SEQUENCE [LARGE SCALE GENOMIC DNA]</scope>
    <source>
        <strain evidence="3 4">3729k</strain>
    </source>
</reference>
<comment type="caution">
    <text evidence="3">The sequence shown here is derived from an EMBL/GenBank/DDBJ whole genome shotgun (WGS) entry which is preliminary data.</text>
</comment>
<dbReference type="PANTHER" id="PTHR34473:SF3">
    <property type="entry name" value="TRANSMEMBRANE PROTEIN-RELATED"/>
    <property type="match status" value="1"/>
</dbReference>
<dbReference type="PANTHER" id="PTHR34473">
    <property type="entry name" value="UPF0699 TRANSMEMBRANE PROTEIN YDBS"/>
    <property type="match status" value="1"/>
</dbReference>
<proteinExistence type="predicted"/>
<sequence length="175" mass="18706">MSEGATPPTDYSPPTLEEDAWHALPDPAGTVAALAGALAGLGPAVGLAILASAFLPEATSVRLMVAALLLVSVTVLGALIGRARARRVRWRLDARGLSVRRGLFWHSEILVPRSRVQHLDIERGPLERQFGLATLVVHTAGTRMHALRQAGFADGYAMALRDALVPEARRHDDAL</sequence>
<dbReference type="EMBL" id="VUOD01000005">
    <property type="protein sequence ID" value="KAA2284627.1"/>
    <property type="molecule type" value="Genomic_DNA"/>
</dbReference>
<organism evidence="3 4">
    <name type="scientific">Arenimonas fontis</name>
    <dbReference type="NCBI Taxonomy" id="2608255"/>
    <lineage>
        <taxon>Bacteria</taxon>
        <taxon>Pseudomonadati</taxon>
        <taxon>Pseudomonadota</taxon>
        <taxon>Gammaproteobacteria</taxon>
        <taxon>Lysobacterales</taxon>
        <taxon>Lysobacteraceae</taxon>
        <taxon>Arenimonas</taxon>
    </lineage>
</organism>
<accession>A0A5B2Z9L1</accession>
<dbReference type="Pfam" id="PF03703">
    <property type="entry name" value="bPH_2"/>
    <property type="match status" value="1"/>
</dbReference>
<feature type="transmembrane region" description="Helical" evidence="1">
    <location>
        <begin position="31"/>
        <end position="55"/>
    </location>
</feature>
<dbReference type="AlphaFoldDB" id="A0A5B2Z9L1"/>
<evidence type="ECO:0000313" key="4">
    <source>
        <dbReference type="Proteomes" id="UP000322165"/>
    </source>
</evidence>
<evidence type="ECO:0000259" key="2">
    <source>
        <dbReference type="Pfam" id="PF03703"/>
    </source>
</evidence>
<dbReference type="Proteomes" id="UP000322165">
    <property type="component" value="Unassembled WGS sequence"/>
</dbReference>
<dbReference type="RefSeq" id="WP_149860686.1">
    <property type="nucleotide sequence ID" value="NZ_VUOD01000005.1"/>
</dbReference>
<evidence type="ECO:0000313" key="3">
    <source>
        <dbReference type="EMBL" id="KAA2284627.1"/>
    </source>
</evidence>
<keyword evidence="4" id="KW-1185">Reference proteome</keyword>
<reference evidence="3 4" key="2">
    <citation type="submission" date="2019-09" db="EMBL/GenBank/DDBJ databases">
        <authorList>
            <person name="Mazur A."/>
        </authorList>
    </citation>
    <scope>NUCLEOTIDE SEQUENCE [LARGE SCALE GENOMIC DNA]</scope>
    <source>
        <strain evidence="3 4">3729k</strain>
    </source>
</reference>
<keyword evidence="1" id="KW-0472">Membrane</keyword>
<protein>
    <submittedName>
        <fullName evidence="3">PH domain-containing protein</fullName>
    </submittedName>
</protein>
<keyword evidence="1" id="KW-0812">Transmembrane</keyword>
<keyword evidence="1" id="KW-1133">Transmembrane helix</keyword>
<gene>
    <name evidence="3" type="ORF">F0415_07950</name>
</gene>
<feature type="domain" description="YdbS-like PH" evidence="2">
    <location>
        <begin position="86"/>
        <end position="144"/>
    </location>
</feature>
<dbReference type="InterPro" id="IPR005182">
    <property type="entry name" value="YdbS-like_PH"/>
</dbReference>
<feature type="transmembrane region" description="Helical" evidence="1">
    <location>
        <begin position="61"/>
        <end position="81"/>
    </location>
</feature>